<protein>
    <recommendedName>
        <fullName evidence="2">HAT C-terminal dimerisation domain-containing protein</fullName>
    </recommendedName>
</protein>
<dbReference type="OrthoDB" id="10060990at2759"/>
<dbReference type="AlphaFoldDB" id="A0A1X7UFM9"/>
<dbReference type="OMA" id="MINEWHM"/>
<dbReference type="GO" id="GO:0046983">
    <property type="term" value="F:protein dimerization activity"/>
    <property type="evidence" value="ECO:0007669"/>
    <property type="project" value="InterPro"/>
</dbReference>
<name>A0A1X7UFM9_AMPQE</name>
<feature type="domain" description="HAT C-terminal dimerisation" evidence="2">
    <location>
        <begin position="6"/>
        <end position="70"/>
    </location>
</feature>
<dbReference type="Pfam" id="PF05699">
    <property type="entry name" value="Dimer_Tnp_hAT"/>
    <property type="match status" value="1"/>
</dbReference>
<dbReference type="EnsemblMetazoa" id="Aqu2.1.26291_001">
    <property type="protein sequence ID" value="Aqu2.1.26291_001"/>
    <property type="gene ID" value="Aqu2.1.26291"/>
</dbReference>
<dbReference type="PANTHER" id="PTHR46880:SF5">
    <property type="entry name" value="DUF4371 DOMAIN-CONTAINING PROTEIN"/>
    <property type="match status" value="1"/>
</dbReference>
<feature type="region of interest" description="Disordered" evidence="1">
    <location>
        <begin position="96"/>
        <end position="135"/>
    </location>
</feature>
<feature type="compositionally biased region" description="Acidic residues" evidence="1">
    <location>
        <begin position="115"/>
        <end position="135"/>
    </location>
</feature>
<feature type="compositionally biased region" description="Basic and acidic residues" evidence="1">
    <location>
        <begin position="102"/>
        <end position="114"/>
    </location>
</feature>
<organism evidence="3">
    <name type="scientific">Amphimedon queenslandica</name>
    <name type="common">Sponge</name>
    <dbReference type="NCBI Taxonomy" id="400682"/>
    <lineage>
        <taxon>Eukaryota</taxon>
        <taxon>Metazoa</taxon>
        <taxon>Porifera</taxon>
        <taxon>Demospongiae</taxon>
        <taxon>Heteroscleromorpha</taxon>
        <taxon>Haplosclerida</taxon>
        <taxon>Niphatidae</taxon>
        <taxon>Amphimedon</taxon>
    </lineage>
</organism>
<proteinExistence type="predicted"/>
<evidence type="ECO:0000256" key="1">
    <source>
        <dbReference type="SAM" id="MobiDB-lite"/>
    </source>
</evidence>
<dbReference type="InterPro" id="IPR008906">
    <property type="entry name" value="HATC_C_dom"/>
</dbReference>
<sequence>MDYRCIWWRLYHSPNTSDWSNILQLAHLLFTLPVPNGKLERIFSTLKLIKVDRRSSLGNSVLDDLLALNTDPISLKNFNPDHSIQLWWNDKVRRPNQRPRKKYAERANKTHQEDSSEESETDSELLQEWDDWLDD</sequence>
<dbReference type="PANTHER" id="PTHR46880">
    <property type="entry name" value="RAS-ASSOCIATING DOMAIN-CONTAINING PROTEIN"/>
    <property type="match status" value="1"/>
</dbReference>
<accession>A0A1X7UFM9</accession>
<dbReference type="SUPFAM" id="SSF53098">
    <property type="entry name" value="Ribonuclease H-like"/>
    <property type="match status" value="1"/>
</dbReference>
<evidence type="ECO:0000313" key="3">
    <source>
        <dbReference type="EnsemblMetazoa" id="Aqu2.1.26291_001"/>
    </source>
</evidence>
<dbReference type="InterPro" id="IPR012337">
    <property type="entry name" value="RNaseH-like_sf"/>
</dbReference>
<dbReference type="InParanoid" id="A0A1X7UFM9"/>
<reference evidence="3" key="1">
    <citation type="submission" date="2017-05" db="UniProtKB">
        <authorList>
            <consortium name="EnsemblMetazoa"/>
        </authorList>
    </citation>
    <scope>IDENTIFICATION</scope>
</reference>
<evidence type="ECO:0000259" key="2">
    <source>
        <dbReference type="Pfam" id="PF05699"/>
    </source>
</evidence>